<proteinExistence type="predicted"/>
<reference evidence="1 2" key="1">
    <citation type="journal article" date="2023" name="G3 (Bethesda)">
        <title>A chromosome-level genome assembly of Zasmidium syzygii isolated from banana leaves.</title>
        <authorList>
            <person name="van Westerhoven A.C."/>
            <person name="Mehrabi R."/>
            <person name="Talebi R."/>
            <person name="Steentjes M.B.F."/>
            <person name="Corcolon B."/>
            <person name="Chong P.A."/>
            <person name="Kema G.H.J."/>
            <person name="Seidl M.F."/>
        </authorList>
    </citation>
    <scope>NUCLEOTIDE SEQUENCE [LARGE SCALE GENOMIC DNA]</scope>
    <source>
        <strain evidence="1 2">P124</strain>
    </source>
</reference>
<name>A0ABR0E6Y8_ZASCE</name>
<dbReference type="EMBL" id="JAXOVC010000009">
    <property type="protein sequence ID" value="KAK4497084.1"/>
    <property type="molecule type" value="Genomic_DNA"/>
</dbReference>
<organism evidence="1 2">
    <name type="scientific">Zasmidium cellare</name>
    <name type="common">Wine cellar mold</name>
    <name type="synonym">Racodium cellare</name>
    <dbReference type="NCBI Taxonomy" id="395010"/>
    <lineage>
        <taxon>Eukaryota</taxon>
        <taxon>Fungi</taxon>
        <taxon>Dikarya</taxon>
        <taxon>Ascomycota</taxon>
        <taxon>Pezizomycotina</taxon>
        <taxon>Dothideomycetes</taxon>
        <taxon>Dothideomycetidae</taxon>
        <taxon>Mycosphaerellales</taxon>
        <taxon>Mycosphaerellaceae</taxon>
        <taxon>Zasmidium</taxon>
    </lineage>
</organism>
<gene>
    <name evidence="1" type="ORF">PRZ48_011534</name>
</gene>
<accession>A0ABR0E6Y8</accession>
<sequence>MAHNARPAWAAAVLDVKATRVRHVLDQTARLRNTPAEDPTAVSVLEAIARNARALTVRHALVATAMAVMVMIAPCAQDLIALPGVQAQGVLVLPQRRHLQSLYTMKAMASMVQLLRRPLQHKAVELPPSPPRPCSNRYGTEYVYCAPATGVLTTPSSATAIATATPSSEPGNPYNPDWADVSCEYGSLTSIYNNSTQQWDDAGASAAWDAVLSSWNSASAKEQSGGFPTFVSVFFDSANTFQCEKLGQNPDTCAGRITCATHLYPVLHGILNNFFADVGAAGTIIGLQIGGFTAQFSVVNDQIVKTEEQQAAERRRFDTVLLAIDIIVAALFGIALRQISGFASGLAGNTASYGGTVVYGEISNAFTYTELSFTTQNIVYTQDALAEYSSFVIEKWTNNTQELATSIFTNPVTLGNAIDNGAFLTDFSSLDGTNETQTLVAALFANIVSEAWSGGATVGQPFIVATQYGSAELSSCSDAAAYLTNSPPLNSQIDFFNYDDDLGNSTCFMNNGYVYWLLLIKTEGNDSGGITVTFSKPTGFDALNGTAGIFGGLDINTVQQNAVNTFVANNYENNYTVGIPQSTVQDIVSLADANLETAYGLVQIPVCGALDWETIVLGDAGEQLAGDPFNMKNSTSWPCPSTCQYLAVQAGKQGEQEVDM</sequence>
<comment type="caution">
    <text evidence="1">The sequence shown here is derived from an EMBL/GenBank/DDBJ whole genome shotgun (WGS) entry which is preliminary data.</text>
</comment>
<dbReference type="Proteomes" id="UP001305779">
    <property type="component" value="Unassembled WGS sequence"/>
</dbReference>
<protein>
    <submittedName>
        <fullName evidence="1">Uncharacterized protein</fullName>
    </submittedName>
</protein>
<keyword evidence="2" id="KW-1185">Reference proteome</keyword>
<evidence type="ECO:0000313" key="2">
    <source>
        <dbReference type="Proteomes" id="UP001305779"/>
    </source>
</evidence>
<evidence type="ECO:0000313" key="1">
    <source>
        <dbReference type="EMBL" id="KAK4497084.1"/>
    </source>
</evidence>